<organism evidence="1 2">
    <name type="scientific">Streptoalloteichus tenebrarius (strain ATCC 17920 / DSM 40477 / JCM 4838 / CBS 697.72 / NBRC 16177 / NCIMB 11028 / NRRL B-12390 / A12253. 1 / ISP 5477)</name>
    <name type="common">Streptomyces tenebrarius</name>
    <dbReference type="NCBI Taxonomy" id="1933"/>
    <lineage>
        <taxon>Bacteria</taxon>
        <taxon>Bacillati</taxon>
        <taxon>Actinomycetota</taxon>
        <taxon>Actinomycetes</taxon>
        <taxon>Pseudonocardiales</taxon>
        <taxon>Pseudonocardiaceae</taxon>
        <taxon>Streptoalloteichus</taxon>
    </lineage>
</organism>
<accession>A0ABT1I0P4</accession>
<sequence length="69" mass="7427">MDSEGREKGAASMSATPFARVARAAAPHRHRPIWPMVYGWSRPMSQLVGRNSFHSLLVVGGQGPPGSRA</sequence>
<keyword evidence="2" id="KW-1185">Reference proteome</keyword>
<comment type="caution">
    <text evidence="1">The sequence shown here is derived from an EMBL/GenBank/DDBJ whole genome shotgun (WGS) entry which is preliminary data.</text>
</comment>
<name>A0ABT1I0P4_STRSD</name>
<dbReference type="EMBL" id="JAMTCP010000039">
    <property type="protein sequence ID" value="MCP2261325.1"/>
    <property type="molecule type" value="Genomic_DNA"/>
</dbReference>
<evidence type="ECO:0000313" key="1">
    <source>
        <dbReference type="EMBL" id="MCP2261325.1"/>
    </source>
</evidence>
<gene>
    <name evidence="1" type="ORF">LX15_005046</name>
</gene>
<dbReference type="Proteomes" id="UP001205311">
    <property type="component" value="Unassembled WGS sequence"/>
</dbReference>
<protein>
    <submittedName>
        <fullName evidence="1">Uncharacterized protein</fullName>
    </submittedName>
</protein>
<evidence type="ECO:0000313" key="2">
    <source>
        <dbReference type="Proteomes" id="UP001205311"/>
    </source>
</evidence>
<proteinExistence type="predicted"/>
<reference evidence="1 2" key="1">
    <citation type="submission" date="2022-06" db="EMBL/GenBank/DDBJ databases">
        <title>Genomic Encyclopedia of Archaeal and Bacterial Type Strains, Phase II (KMG-II): from individual species to whole genera.</title>
        <authorList>
            <person name="Goeker M."/>
        </authorList>
    </citation>
    <scope>NUCLEOTIDE SEQUENCE [LARGE SCALE GENOMIC DNA]</scope>
    <source>
        <strain evidence="1 2">DSM 40477</strain>
    </source>
</reference>